<feature type="transmembrane region" description="Helical" evidence="7">
    <location>
        <begin position="293"/>
        <end position="315"/>
    </location>
</feature>
<comment type="subcellular location">
    <subcellularLocation>
        <location evidence="1">Cell membrane</location>
        <topology evidence="1">Multi-pass membrane protein</topology>
    </subcellularLocation>
</comment>
<dbReference type="PANTHER" id="PTHR43044:SF2">
    <property type="entry name" value="POLYSULPHIDE REDUCTASE NRFD"/>
    <property type="match status" value="1"/>
</dbReference>
<evidence type="ECO:0000256" key="4">
    <source>
        <dbReference type="ARBA" id="ARBA00022692"/>
    </source>
</evidence>
<name>A0A2T7G3B1_9RHOB</name>
<feature type="transmembrane region" description="Helical" evidence="7">
    <location>
        <begin position="252"/>
        <end position="272"/>
    </location>
</feature>
<dbReference type="InterPro" id="IPR005614">
    <property type="entry name" value="NrfD-like"/>
</dbReference>
<feature type="transmembrane region" description="Helical" evidence="7">
    <location>
        <begin position="361"/>
        <end position="384"/>
    </location>
</feature>
<dbReference type="Proteomes" id="UP000244446">
    <property type="component" value="Unassembled WGS sequence"/>
</dbReference>
<evidence type="ECO:0000313" key="9">
    <source>
        <dbReference type="Proteomes" id="UP000244446"/>
    </source>
</evidence>
<evidence type="ECO:0000256" key="6">
    <source>
        <dbReference type="ARBA" id="ARBA00023136"/>
    </source>
</evidence>
<dbReference type="OrthoDB" id="9806499at2"/>
<accession>A0A2T7G3B1</accession>
<dbReference type="RefSeq" id="WP_108693317.1">
    <property type="nucleotide sequence ID" value="NZ_QCYH01000014.1"/>
</dbReference>
<dbReference type="AlphaFoldDB" id="A0A2T7G3B1"/>
<dbReference type="PANTHER" id="PTHR43044">
    <property type="match status" value="1"/>
</dbReference>
<keyword evidence="4 7" id="KW-0812">Transmembrane</keyword>
<organism evidence="8 9">
    <name type="scientific">Pelagivirga sediminicola</name>
    <dbReference type="NCBI Taxonomy" id="2170575"/>
    <lineage>
        <taxon>Bacteria</taxon>
        <taxon>Pseudomonadati</taxon>
        <taxon>Pseudomonadota</taxon>
        <taxon>Alphaproteobacteria</taxon>
        <taxon>Rhodobacterales</taxon>
        <taxon>Paracoccaceae</taxon>
        <taxon>Pelagivirga</taxon>
    </lineage>
</organism>
<feature type="transmembrane region" description="Helical" evidence="7">
    <location>
        <begin position="73"/>
        <end position="93"/>
    </location>
</feature>
<evidence type="ECO:0000256" key="7">
    <source>
        <dbReference type="SAM" id="Phobius"/>
    </source>
</evidence>
<evidence type="ECO:0000256" key="2">
    <source>
        <dbReference type="ARBA" id="ARBA00008929"/>
    </source>
</evidence>
<gene>
    <name evidence="8" type="ORF">DC366_16470</name>
</gene>
<keyword evidence="6 7" id="KW-0472">Membrane</keyword>
<dbReference type="EMBL" id="QCYH01000014">
    <property type="protein sequence ID" value="PVA08894.1"/>
    <property type="molecule type" value="Genomic_DNA"/>
</dbReference>
<sequence>MSRYLPDLAPAAITDAVAAPLLEPHFGRGWWTGFLISLALTGVMVVSIVWLLWQGVGIWGVNTANVWGFALANYVWWIGIGNAGTLISAMLLLTRQRWRASVSRFAEAMTLFAAAIAGLFPILHLGRPWLFYWLVPYPDTMGVYPQWRSPLVWDFFAIASYLLFSLMFWYTGALPDFATMRDRARTRGRQVVFGLLAMGWRNSARHWKIYQSYYTAMAALGVPLVVSVHSVVGLDFAAGLMPGWQETIFPPYFVVGAMYSGFAMVVLLAAAIRRALGLQALITRAHFDVMGKVLLFGALVLSLSYASEWFFAWYAQEKADIYLVWWEFFGTYGPIYIAMLVCNCLIPQLFWFPLFRRSLPWIVGISILINVGMWLERILIVAVTPARGHLPAQWSIFWPTIWDWLLLAGSLGFFSLLFFLFVRLVPVASMHEVKARIHQEAAP</sequence>
<feature type="transmembrane region" description="Helical" evidence="7">
    <location>
        <begin position="213"/>
        <end position="232"/>
    </location>
</feature>
<feature type="transmembrane region" description="Helical" evidence="7">
    <location>
        <begin position="335"/>
        <end position="354"/>
    </location>
</feature>
<protein>
    <submittedName>
        <fullName evidence="8">Hydrogenase</fullName>
    </submittedName>
</protein>
<evidence type="ECO:0000256" key="1">
    <source>
        <dbReference type="ARBA" id="ARBA00004651"/>
    </source>
</evidence>
<comment type="similarity">
    <text evidence="2">Belongs to the NrfD family.</text>
</comment>
<comment type="caution">
    <text evidence="8">The sequence shown here is derived from an EMBL/GenBank/DDBJ whole genome shotgun (WGS) entry which is preliminary data.</text>
</comment>
<evidence type="ECO:0000313" key="8">
    <source>
        <dbReference type="EMBL" id="PVA08894.1"/>
    </source>
</evidence>
<feature type="transmembrane region" description="Helical" evidence="7">
    <location>
        <begin position="404"/>
        <end position="426"/>
    </location>
</feature>
<feature type="transmembrane region" description="Helical" evidence="7">
    <location>
        <begin position="105"/>
        <end position="131"/>
    </location>
</feature>
<evidence type="ECO:0000256" key="3">
    <source>
        <dbReference type="ARBA" id="ARBA00022475"/>
    </source>
</evidence>
<dbReference type="GO" id="GO:0005886">
    <property type="term" value="C:plasma membrane"/>
    <property type="evidence" value="ECO:0007669"/>
    <property type="project" value="UniProtKB-SubCell"/>
</dbReference>
<keyword evidence="9" id="KW-1185">Reference proteome</keyword>
<dbReference type="Pfam" id="PF03916">
    <property type="entry name" value="NrfD"/>
    <property type="match status" value="1"/>
</dbReference>
<evidence type="ECO:0000256" key="5">
    <source>
        <dbReference type="ARBA" id="ARBA00022989"/>
    </source>
</evidence>
<reference evidence="8 9" key="1">
    <citation type="submission" date="2018-04" db="EMBL/GenBank/DDBJ databases">
        <title>Pelagivirga bohaiensis gen. nov., sp. nov., a bacterium isolated from the Bohai Sea.</title>
        <authorList>
            <person name="Ji X."/>
        </authorList>
    </citation>
    <scope>NUCLEOTIDE SEQUENCE [LARGE SCALE GENOMIC DNA]</scope>
    <source>
        <strain evidence="8 9">BH-SD19</strain>
    </source>
</reference>
<keyword evidence="5 7" id="KW-1133">Transmembrane helix</keyword>
<feature type="transmembrane region" description="Helical" evidence="7">
    <location>
        <begin position="151"/>
        <end position="171"/>
    </location>
</feature>
<feature type="transmembrane region" description="Helical" evidence="7">
    <location>
        <begin position="30"/>
        <end position="53"/>
    </location>
</feature>
<keyword evidence="3" id="KW-1003">Cell membrane</keyword>
<proteinExistence type="inferred from homology"/>